<reference evidence="2" key="2">
    <citation type="submission" date="2025-09" db="UniProtKB">
        <authorList>
            <consortium name="Ensembl"/>
        </authorList>
    </citation>
    <scope>IDENTIFICATION</scope>
</reference>
<feature type="region of interest" description="Disordered" evidence="1">
    <location>
        <begin position="1"/>
        <end position="21"/>
    </location>
</feature>
<reference evidence="2" key="1">
    <citation type="submission" date="2025-08" db="UniProtKB">
        <authorList>
            <consortium name="Ensembl"/>
        </authorList>
    </citation>
    <scope>IDENTIFICATION</scope>
</reference>
<name>A0A8D2ND41_ZONAL</name>
<dbReference type="Ensembl" id="ENSZALT00000027634.1">
    <property type="protein sequence ID" value="ENSZALP00000021157.1"/>
    <property type="gene ID" value="ENSZALG00000016594.1"/>
</dbReference>
<organism evidence="2 3">
    <name type="scientific">Zonotrichia albicollis</name>
    <name type="common">White-throated sparrow</name>
    <name type="synonym">Fringilla albicollis</name>
    <dbReference type="NCBI Taxonomy" id="44394"/>
    <lineage>
        <taxon>Eukaryota</taxon>
        <taxon>Metazoa</taxon>
        <taxon>Chordata</taxon>
        <taxon>Craniata</taxon>
        <taxon>Vertebrata</taxon>
        <taxon>Euteleostomi</taxon>
        <taxon>Archelosauria</taxon>
        <taxon>Archosauria</taxon>
        <taxon>Dinosauria</taxon>
        <taxon>Saurischia</taxon>
        <taxon>Theropoda</taxon>
        <taxon>Coelurosauria</taxon>
        <taxon>Aves</taxon>
        <taxon>Neognathae</taxon>
        <taxon>Neoaves</taxon>
        <taxon>Telluraves</taxon>
        <taxon>Australaves</taxon>
        <taxon>Passeriformes</taxon>
        <taxon>Passerellidae</taxon>
        <taxon>Zonotrichia</taxon>
    </lineage>
</organism>
<dbReference type="AlphaFoldDB" id="A0A8D2ND41"/>
<evidence type="ECO:0000256" key="1">
    <source>
        <dbReference type="SAM" id="MobiDB-lite"/>
    </source>
</evidence>
<evidence type="ECO:0000313" key="3">
    <source>
        <dbReference type="Proteomes" id="UP000694413"/>
    </source>
</evidence>
<protein>
    <submittedName>
        <fullName evidence="2">Uncharacterized protein</fullName>
    </submittedName>
</protein>
<proteinExistence type="predicted"/>
<accession>A0A8D2ND41</accession>
<feature type="compositionally biased region" description="Polar residues" evidence="1">
    <location>
        <begin position="1"/>
        <end position="15"/>
    </location>
</feature>
<sequence>MSQSTQGSLQGPTTALLSQTPTGPLLLPLQVKLQPHLTAFGKEKSIPLSNLSVDEVAKALESVVKSRA</sequence>
<evidence type="ECO:0000313" key="2">
    <source>
        <dbReference type="Ensembl" id="ENSZALP00000021157.1"/>
    </source>
</evidence>
<dbReference type="Proteomes" id="UP000694413">
    <property type="component" value="Unassembled WGS sequence"/>
</dbReference>
<keyword evidence="3" id="KW-1185">Reference proteome</keyword>